<protein>
    <submittedName>
        <fullName evidence="2">Uncharacterized protein</fullName>
    </submittedName>
</protein>
<evidence type="ECO:0000313" key="2">
    <source>
        <dbReference type="EMBL" id="OXA53855.1"/>
    </source>
</evidence>
<dbReference type="Proteomes" id="UP000198287">
    <property type="component" value="Unassembled WGS sequence"/>
</dbReference>
<dbReference type="EMBL" id="LNIX01000005">
    <property type="protein sequence ID" value="OXA53855.1"/>
    <property type="molecule type" value="Genomic_DNA"/>
</dbReference>
<feature type="transmembrane region" description="Helical" evidence="1">
    <location>
        <begin position="181"/>
        <end position="200"/>
    </location>
</feature>
<proteinExistence type="predicted"/>
<feature type="non-terminal residue" evidence="2">
    <location>
        <position position="332"/>
    </location>
</feature>
<dbReference type="AlphaFoldDB" id="A0A226E8D0"/>
<feature type="transmembrane region" description="Helical" evidence="1">
    <location>
        <begin position="234"/>
        <end position="255"/>
    </location>
</feature>
<keyword evidence="1" id="KW-0812">Transmembrane</keyword>
<feature type="transmembrane region" description="Helical" evidence="1">
    <location>
        <begin position="145"/>
        <end position="175"/>
    </location>
</feature>
<evidence type="ECO:0000313" key="3">
    <source>
        <dbReference type="Proteomes" id="UP000198287"/>
    </source>
</evidence>
<name>A0A226E8D0_FOLCA</name>
<accession>A0A226E8D0</accession>
<evidence type="ECO:0000256" key="1">
    <source>
        <dbReference type="SAM" id="Phobius"/>
    </source>
</evidence>
<keyword evidence="1" id="KW-1133">Transmembrane helix</keyword>
<gene>
    <name evidence="2" type="ORF">Fcan01_10795</name>
</gene>
<organism evidence="2 3">
    <name type="scientific">Folsomia candida</name>
    <name type="common">Springtail</name>
    <dbReference type="NCBI Taxonomy" id="158441"/>
    <lineage>
        <taxon>Eukaryota</taxon>
        <taxon>Metazoa</taxon>
        <taxon>Ecdysozoa</taxon>
        <taxon>Arthropoda</taxon>
        <taxon>Hexapoda</taxon>
        <taxon>Collembola</taxon>
        <taxon>Entomobryomorpha</taxon>
        <taxon>Isotomoidea</taxon>
        <taxon>Isotomidae</taxon>
        <taxon>Proisotominae</taxon>
        <taxon>Folsomia</taxon>
    </lineage>
</organism>
<keyword evidence="1" id="KW-0472">Membrane</keyword>
<feature type="transmembrane region" description="Helical" evidence="1">
    <location>
        <begin position="50"/>
        <end position="71"/>
    </location>
</feature>
<reference evidence="2 3" key="1">
    <citation type="submission" date="2015-12" db="EMBL/GenBank/DDBJ databases">
        <title>The genome of Folsomia candida.</title>
        <authorList>
            <person name="Faddeeva A."/>
            <person name="Derks M.F."/>
            <person name="Anvar Y."/>
            <person name="Smit S."/>
            <person name="Van Straalen N."/>
            <person name="Roelofs D."/>
        </authorList>
    </citation>
    <scope>NUCLEOTIDE SEQUENCE [LARGE SCALE GENOMIC DNA]</scope>
    <source>
        <strain evidence="2 3">VU population</strain>
        <tissue evidence="2">Whole body</tissue>
    </source>
</reference>
<feature type="transmembrane region" description="Helical" evidence="1">
    <location>
        <begin position="261"/>
        <end position="283"/>
    </location>
</feature>
<keyword evidence="3" id="KW-1185">Reference proteome</keyword>
<sequence length="332" mass="37922">MKNYFWQEAKVLALYQQLFSDGYIFTYKLPIEWDPLKCQILRVHRKKGHFWDLVPLILFTLAIFCCFVAIISIQENIADDPQDITYSVRLLFQFALAIGIFAIFWAYLLFLNYVDDLTSGLNMLIKMFYRVDGRIKGGGRPSRKYIVDVMCLILTAGMLIFVSTLQTVIIPVFLYFEFDPVGHMVMLFALRMWTATLYRITRGMSSQTLRAVRELHQLRILMIIVKGIQSQGTFLTLSTVTILCICFNYMCIMGLSEGGNVIVLLGMAGFGGGVEIVFINGVGISGRFSEMGKEFVEGLKRVECPEIGEHWGWRHFKMEINAVPCVKFPASI</sequence>
<feature type="transmembrane region" description="Helical" evidence="1">
    <location>
        <begin position="91"/>
        <end position="114"/>
    </location>
</feature>
<comment type="caution">
    <text evidence="2">The sequence shown here is derived from an EMBL/GenBank/DDBJ whole genome shotgun (WGS) entry which is preliminary data.</text>
</comment>